<dbReference type="Proteomes" id="UP000186883">
    <property type="component" value="Unassembled WGS sequence"/>
</dbReference>
<name>A0A154MJ08_9PSEU</name>
<reference evidence="2 4" key="2">
    <citation type="submission" date="2016-11" db="EMBL/GenBank/DDBJ databases">
        <title>Genome sequencing of Amycolatopsis regifaucium.</title>
        <authorList>
            <person name="Mayilraj S."/>
            <person name="Kaur N."/>
        </authorList>
    </citation>
    <scope>NUCLEOTIDE SEQUENCE [LARGE SCALE GENOMIC DNA]</scope>
    <source>
        <strain evidence="2 4">GY080</strain>
    </source>
</reference>
<dbReference type="EMBL" id="LOBU02000036">
    <property type="protein sequence ID" value="OKA03287.1"/>
    <property type="molecule type" value="Genomic_DNA"/>
</dbReference>
<evidence type="ECO:0000313" key="3">
    <source>
        <dbReference type="Proteomes" id="UP000076321"/>
    </source>
</evidence>
<comment type="caution">
    <text evidence="1">The sequence shown here is derived from an EMBL/GenBank/DDBJ whole genome shotgun (WGS) entry which is preliminary data.</text>
</comment>
<protein>
    <submittedName>
        <fullName evidence="1">Uncharacterized protein</fullName>
    </submittedName>
</protein>
<dbReference type="AlphaFoldDB" id="A0A154MJ08"/>
<sequence>MSEVVGEDVRADRTKGMAVEQGTRIGSVQGRSQPMWARLLPAALPYVLYRAAADAAAWAALGGAIPAVLLGLPGSTVHDEPLLDNLTCIAVDTAMQPGQLQFAVPAHALTGQPAVLRRLRELPFGHTGIRLALTNVLLEWS</sequence>
<dbReference type="Proteomes" id="UP000076321">
    <property type="component" value="Unassembled WGS sequence"/>
</dbReference>
<dbReference type="RefSeq" id="WP_061990138.1">
    <property type="nucleotide sequence ID" value="NZ_FOPQ01000031.1"/>
</dbReference>
<gene>
    <name evidence="2" type="ORF">ATP06_0236890</name>
    <name evidence="1" type="ORF">AVL48_33605</name>
</gene>
<evidence type="ECO:0000313" key="1">
    <source>
        <dbReference type="EMBL" id="KZB84322.1"/>
    </source>
</evidence>
<proteinExistence type="predicted"/>
<dbReference type="OrthoDB" id="3617415at2"/>
<organism evidence="1 3">
    <name type="scientific">Amycolatopsis regifaucium</name>
    <dbReference type="NCBI Taxonomy" id="546365"/>
    <lineage>
        <taxon>Bacteria</taxon>
        <taxon>Bacillati</taxon>
        <taxon>Actinomycetota</taxon>
        <taxon>Actinomycetes</taxon>
        <taxon>Pseudonocardiales</taxon>
        <taxon>Pseudonocardiaceae</taxon>
        <taxon>Amycolatopsis</taxon>
    </lineage>
</organism>
<evidence type="ECO:0000313" key="2">
    <source>
        <dbReference type="EMBL" id="OKA03287.1"/>
    </source>
</evidence>
<accession>A0A154MJ08</accession>
<reference evidence="1 3" key="1">
    <citation type="submission" date="2015-12" db="EMBL/GenBank/DDBJ databases">
        <title>Amycolatopsis regifaucium genome sequencing and assembly.</title>
        <authorList>
            <person name="Mayilraj S."/>
        </authorList>
    </citation>
    <scope>NUCLEOTIDE SEQUENCE [LARGE SCALE GENOMIC DNA]</scope>
    <source>
        <strain evidence="1 3">GY080</strain>
    </source>
</reference>
<dbReference type="EMBL" id="LQCI01000015">
    <property type="protein sequence ID" value="KZB84322.1"/>
    <property type="molecule type" value="Genomic_DNA"/>
</dbReference>
<evidence type="ECO:0000313" key="4">
    <source>
        <dbReference type="Proteomes" id="UP000186883"/>
    </source>
</evidence>
<keyword evidence="4" id="KW-1185">Reference proteome</keyword>